<keyword evidence="1" id="KW-0479">Metal-binding</keyword>
<dbReference type="PANTHER" id="PTHR31912:SF34">
    <property type="entry name" value="NOTOCHORD-RELATED PROTEIN"/>
    <property type="match status" value="1"/>
</dbReference>
<name>A0ABM1Y4F2_AEDAL</name>
<evidence type="ECO:0000313" key="4">
    <source>
        <dbReference type="Proteomes" id="UP000069940"/>
    </source>
</evidence>
<dbReference type="PANTHER" id="PTHR31912">
    <property type="entry name" value="IP13529P"/>
    <property type="match status" value="1"/>
</dbReference>
<reference evidence="4" key="1">
    <citation type="journal article" date="2015" name="Proc. Natl. Acad. Sci. U.S.A.">
        <title>Genome sequence of the Asian Tiger mosquito, Aedes albopictus, reveals insights into its biology, genetics, and evolution.</title>
        <authorList>
            <person name="Chen X.G."/>
            <person name="Jiang X."/>
            <person name="Gu J."/>
            <person name="Xu M."/>
            <person name="Wu Y."/>
            <person name="Deng Y."/>
            <person name="Zhang C."/>
            <person name="Bonizzoni M."/>
            <person name="Dermauw W."/>
            <person name="Vontas J."/>
            <person name="Armbruster P."/>
            <person name="Huang X."/>
            <person name="Yang Y."/>
            <person name="Zhang H."/>
            <person name="He W."/>
            <person name="Peng H."/>
            <person name="Liu Y."/>
            <person name="Wu K."/>
            <person name="Chen J."/>
            <person name="Lirakis M."/>
            <person name="Topalis P."/>
            <person name="Van Leeuwen T."/>
            <person name="Hall A.B."/>
            <person name="Jiang X."/>
            <person name="Thorpe C."/>
            <person name="Mueller R.L."/>
            <person name="Sun C."/>
            <person name="Waterhouse R.M."/>
            <person name="Yan G."/>
            <person name="Tu Z.J."/>
            <person name="Fang X."/>
            <person name="James A.A."/>
        </authorList>
    </citation>
    <scope>NUCLEOTIDE SEQUENCE [LARGE SCALE GENOMIC DNA]</scope>
    <source>
        <strain evidence="4">Foshan</strain>
    </source>
</reference>
<feature type="domain" description="C2H2-type" evidence="2">
    <location>
        <begin position="8"/>
        <end position="40"/>
    </location>
</feature>
<accession>A0ABM1Y4F2</accession>
<proteinExistence type="predicted"/>
<keyword evidence="4" id="KW-1185">Reference proteome</keyword>
<dbReference type="Proteomes" id="UP000069940">
    <property type="component" value="Unassembled WGS sequence"/>
</dbReference>
<protein>
    <recommendedName>
        <fullName evidence="2">C2H2-type domain-containing protein</fullName>
    </recommendedName>
</protein>
<reference evidence="3" key="2">
    <citation type="submission" date="2025-05" db="UniProtKB">
        <authorList>
            <consortium name="EnsemblMetazoa"/>
        </authorList>
    </citation>
    <scope>IDENTIFICATION</scope>
    <source>
        <strain evidence="3">Foshan</strain>
    </source>
</reference>
<evidence type="ECO:0000313" key="3">
    <source>
        <dbReference type="EnsemblMetazoa" id="AALFPA23_005605.P7183"/>
    </source>
</evidence>
<evidence type="ECO:0000256" key="1">
    <source>
        <dbReference type="PROSITE-ProRule" id="PRU00042"/>
    </source>
</evidence>
<dbReference type="PROSITE" id="PS50157">
    <property type="entry name" value="ZINC_FINGER_C2H2_2"/>
    <property type="match status" value="1"/>
</dbReference>
<dbReference type="EnsemblMetazoa" id="AALFPA23_005605.R7183">
    <property type="protein sequence ID" value="AALFPA23_005605.P7183"/>
    <property type="gene ID" value="AALFPA23_005605"/>
</dbReference>
<keyword evidence="1" id="KW-0863">Zinc-finger</keyword>
<sequence>MHDPRDGYKCFRQCGRLFTSIKSLKKHVLSCKENNTAELPKEDLKHPEHAVKHEEKNISENLKNFSLPCQHIENENQVQVRNIDQYDASDSSLKMTLKWLSEDGLSRKIAFDINKDVKLNVIEPLHTLINDLQSSGAMSLECKRSIDSLLANFNCTSEHKFIQHLKTRDLYENPSFFTIHEELQECSEDQLHQQLHRIQGVLMPIKFMLRKYLEMDGVLETILNNLKLSRDGSIRTLVDGSIWQERTSSMCCKTVVPINIYFDDFTTSDTSSCHSKSTSICAIYLNLPSLSGYALGKLSNILTVGYLKTEDRKQHSNDKILSKLVELLIQLEEDGLEIKYQGEKRKVYFVLGFVLGDNLGVNGILDYVESFRANYFCRVCKRIRVQTEVDAKEYPKVFRTIDGYDRDIELNDVSRTGIKSPSIFNKIPSYHVTYNFVFDIMHDIFEGVGVYDLQHILHHFIYVERYFNISDFNESKNYIMKQDYQCGNIIHDISEHQIKTKKIKCTASEMKILITLFPLIVGPFVPKNDKVWKLANSLVQIVHIVLLREVPYVLIKELRKLIHFHHDQYVKLFNDTLKPKHHNMVHYPTAILKGGALRSHWSMRFESKHRESKSYCKINSNRINTCLSLAIKANFKFAYNCVSNSFLPSLLSYEKTQIERRQFHLDHALYVNSELHNVDISSVQFIRSFVKCGLVYKLGTIVCVRNADSVDIVKIIEIFLSKNDDPLMLCERYEAKGFVDHLQSFEVETTASITVISNIETIDTMPISLYIVNEKSYYRVCNYYKFNDI</sequence>
<organism evidence="3 4">
    <name type="scientific">Aedes albopictus</name>
    <name type="common">Asian tiger mosquito</name>
    <name type="synonym">Stegomyia albopicta</name>
    <dbReference type="NCBI Taxonomy" id="7160"/>
    <lineage>
        <taxon>Eukaryota</taxon>
        <taxon>Metazoa</taxon>
        <taxon>Ecdysozoa</taxon>
        <taxon>Arthropoda</taxon>
        <taxon>Hexapoda</taxon>
        <taxon>Insecta</taxon>
        <taxon>Pterygota</taxon>
        <taxon>Neoptera</taxon>
        <taxon>Endopterygota</taxon>
        <taxon>Diptera</taxon>
        <taxon>Nematocera</taxon>
        <taxon>Culicoidea</taxon>
        <taxon>Culicidae</taxon>
        <taxon>Culicinae</taxon>
        <taxon>Aedini</taxon>
        <taxon>Aedes</taxon>
        <taxon>Stegomyia</taxon>
    </lineage>
</organism>
<evidence type="ECO:0000259" key="2">
    <source>
        <dbReference type="PROSITE" id="PS50157"/>
    </source>
</evidence>
<dbReference type="InterPro" id="IPR013087">
    <property type="entry name" value="Znf_C2H2_type"/>
</dbReference>
<dbReference type="RefSeq" id="XP_062703310.1">
    <property type="nucleotide sequence ID" value="XM_062847326.1"/>
</dbReference>
<dbReference type="GeneID" id="115270278"/>
<keyword evidence="1" id="KW-0862">Zinc</keyword>